<keyword evidence="2" id="KW-1185">Reference proteome</keyword>
<dbReference type="RefSeq" id="WP_182414000.1">
    <property type="nucleotide sequence ID" value="NZ_CP055153.1"/>
</dbReference>
<organism evidence="1 2">
    <name type="scientific">Adhaeribacter radiodurans</name>
    <dbReference type="NCBI Taxonomy" id="2745197"/>
    <lineage>
        <taxon>Bacteria</taxon>
        <taxon>Pseudomonadati</taxon>
        <taxon>Bacteroidota</taxon>
        <taxon>Cytophagia</taxon>
        <taxon>Cytophagales</taxon>
        <taxon>Hymenobacteraceae</taxon>
        <taxon>Adhaeribacter</taxon>
    </lineage>
</organism>
<reference evidence="1 2" key="1">
    <citation type="submission" date="2020-08" db="EMBL/GenBank/DDBJ databases">
        <title>Adhaeribacter dokdonensis sp. nov., isolated from the rhizosphere of Elymus tsukushiensis, a plant native to the Dokdo Islands, Republic of Korea.</title>
        <authorList>
            <person name="Ghim S.Y."/>
        </authorList>
    </citation>
    <scope>NUCLEOTIDE SEQUENCE [LARGE SCALE GENOMIC DNA]</scope>
    <source>
        <strain evidence="1 2">KUDC8001</strain>
    </source>
</reference>
<dbReference type="Proteomes" id="UP000514509">
    <property type="component" value="Chromosome"/>
</dbReference>
<proteinExistence type="predicted"/>
<evidence type="ECO:0000313" key="1">
    <source>
        <dbReference type="EMBL" id="QMU26796.1"/>
    </source>
</evidence>
<accession>A0A7L7L1X9</accession>
<dbReference type="EMBL" id="CP055153">
    <property type="protein sequence ID" value="QMU26796.1"/>
    <property type="molecule type" value="Genomic_DNA"/>
</dbReference>
<gene>
    <name evidence="1" type="ORF">HUW48_01540</name>
</gene>
<protein>
    <submittedName>
        <fullName evidence="1">Uncharacterized protein</fullName>
    </submittedName>
</protein>
<dbReference type="AlphaFoldDB" id="A0A7L7L1X9"/>
<dbReference type="KEGG" id="add:HUW48_01540"/>
<sequence length="1157" mass="132448">MPKVLRLHDKGKQQIEGWQQSSPITHIELNDITDPTGAKASKIVTSIPTPFARMHLFETAFDFVNSDKSGNRNSIYHELVSHYWDLFELIFNYHQYAQAGKKITLRRWNIDSELQALRNNPATKILGDTLRLFLNDDRFTGFSDLYLVYYEYHLPNGEAAERLIGGTSPFTLFFTAPTVQPLDIERPQAKGHYFDKNTVLLHERDKAFQDFVYGLFMVKPELRSKCFCGSVFANLQTERFNAMELRGEVSPASFDAQYIPLADANSNPVLVKNVALPTRSNRIEINSDLFVRISPGVPHPGTLPIVLKPNLKIEANYINGQRWDNATTVPWADPLPLESRVLPGKKYKYPFLTINDFLEEYLVELPYEVNTERFQVGQIAYSYGADTRVKHKFPYLLPIKRTFFDYFEVRDLYEFLTFTIDINHVKVSLKIPVQNGQFVTYERSYYQNPQNVKDEFGREIPEKGATIRAKVGLGIFPFYKMRNQPQHNDLYKVMLVDDDTAPSLVNKSYDLNFYVGNHRIEGQGGSRSATKTQRTSKTSVGAGSTYYEVKHTHFDYVELVCPQGQEVKGLIVPKWTELDRGTQNFTFSIDFGTTNTFVSYNNAPNAHPKTFTIGENDMQVVLLNKPSNDLNKTIYERYRAGFGELFPVLLIQNREFVPSFIGTEQGSVFEFPIRTATCETPNFPNETMSVLGNINIGFGINSEVAVVQQARYVTNLKWSLELDTQGEARVEAFFRELLYLIKHKVALNNGIIENTRLIWFRPLSFDMFSLNQFKQKWDEAYQDIFKTSEFTVSLTESVAPYYYLTATNQVIPNSNENVVNIDIGGGTTDLLFIKGKQPTYSTSFRFAGDDLWGEGYNRLQGSGKHNGFLQLYDQESRNVPVSGSIQQARTAFELAMRNDQFRSEDVVSLLFNYDDELKFSHQLMKARHLRIIFYLHYTSIIYHVAQLVKHLDMETPRYVCFSGEGSLYIKLLSGGPNMLVVERLTKTILKKVTSKEPKQNFKIILADNPKEATANGGVLFQGSTQQTEYGHIQEVKLVGGQELQDIRSNFTTTEQIDSTVRQSVVENAKAYLKLVLQDPEVTSMLPDLGVQIDPNFLLPYLQNEVEDSLSIGLNQTHQNLRADEVLAETLFFYPFKQTLYQLSRDLYERHYASKATV</sequence>
<dbReference type="InterPro" id="IPR043129">
    <property type="entry name" value="ATPase_NBD"/>
</dbReference>
<name>A0A7L7L1X9_9BACT</name>
<evidence type="ECO:0000313" key="2">
    <source>
        <dbReference type="Proteomes" id="UP000514509"/>
    </source>
</evidence>
<dbReference type="SUPFAM" id="SSF53067">
    <property type="entry name" value="Actin-like ATPase domain"/>
    <property type="match status" value="1"/>
</dbReference>